<keyword evidence="1" id="KW-1133">Transmembrane helix</keyword>
<gene>
    <name evidence="2" type="ORF">HHT355_0282</name>
</gene>
<proteinExistence type="predicted"/>
<dbReference type="OrthoDB" id="1651522at2"/>
<organism evidence="2 3">
    <name type="scientific">Herbinix hemicellulosilytica</name>
    <dbReference type="NCBI Taxonomy" id="1564487"/>
    <lineage>
        <taxon>Bacteria</taxon>
        <taxon>Bacillati</taxon>
        <taxon>Bacillota</taxon>
        <taxon>Clostridia</taxon>
        <taxon>Lachnospirales</taxon>
        <taxon>Lachnospiraceae</taxon>
        <taxon>Herbinix</taxon>
    </lineage>
</organism>
<accession>A0A0H5SDN2</accession>
<sequence length="401" mass="46952">MKSKKKIIYISFSLITILIVIIVVFIYYIKVNDIRMTGKVRVHSIFAYTDQGITYNMDKFFRYVDASSGKAVVLCDKPHCRHIDSTCNAYKDFHLRGLAIYNGKLFYVKEENDRTLTVYKADTNSTNRKAIVKLKELQNNTAAVYMDNYLLYAYRNSFIYDDDSVGPVGELEKPSAGLAIINLHKRKVVYVPEKADYDATILHPYLYDNKIYYLYLYLDVKIDYTKDIAAIDQDYINNHTYYRIYCYDIATNSETVIFEGKNISLEDYSESKAFIVESSGDYNRIYSLDLLTQEKNLLIEENADKSLRCFADGDRIIYYSYNRNDNSSRYHYYYYDLVSQSKVEIGESDYFAVISEIVNDKIYLSFYDQSSGELQLGYIMKDDFYAFKFDKAVPLKLEYND</sequence>
<evidence type="ECO:0000313" key="2">
    <source>
        <dbReference type="EMBL" id="CRZ33492.1"/>
    </source>
</evidence>
<keyword evidence="1" id="KW-0472">Membrane</keyword>
<dbReference type="EMBL" id="CVTD020000008">
    <property type="protein sequence ID" value="CRZ33492.1"/>
    <property type="molecule type" value="Genomic_DNA"/>
</dbReference>
<name>A0A0H5SDN2_HERHM</name>
<dbReference type="AlphaFoldDB" id="A0A0H5SDN2"/>
<dbReference type="RefSeq" id="WP_103201669.1">
    <property type="nucleotide sequence ID" value="NZ_CVTD020000008.1"/>
</dbReference>
<reference evidence="2 3" key="1">
    <citation type="submission" date="2015-06" db="EMBL/GenBank/DDBJ databases">
        <authorList>
            <person name="Wibberg Daniel"/>
        </authorList>
    </citation>
    <scope>NUCLEOTIDE SEQUENCE [LARGE SCALE GENOMIC DNA]</scope>
    <source>
        <strain evidence="2 3">T3/55T</strain>
    </source>
</reference>
<feature type="transmembrane region" description="Helical" evidence="1">
    <location>
        <begin position="7"/>
        <end position="29"/>
    </location>
</feature>
<keyword evidence="3" id="KW-1185">Reference proteome</keyword>
<evidence type="ECO:0000313" key="3">
    <source>
        <dbReference type="Proteomes" id="UP000236497"/>
    </source>
</evidence>
<protein>
    <recommendedName>
        <fullName evidence="4">DUF5050 domain-containing protein</fullName>
    </recommendedName>
</protein>
<dbReference type="SUPFAM" id="SSF69304">
    <property type="entry name" value="Tricorn protease N-terminal domain"/>
    <property type="match status" value="1"/>
</dbReference>
<evidence type="ECO:0008006" key="4">
    <source>
        <dbReference type="Google" id="ProtNLM"/>
    </source>
</evidence>
<evidence type="ECO:0000256" key="1">
    <source>
        <dbReference type="SAM" id="Phobius"/>
    </source>
</evidence>
<keyword evidence="1" id="KW-0812">Transmembrane</keyword>
<dbReference type="Proteomes" id="UP000236497">
    <property type="component" value="Unassembled WGS sequence"/>
</dbReference>